<evidence type="ECO:0000313" key="2">
    <source>
        <dbReference type="Proteomes" id="UP001055879"/>
    </source>
</evidence>
<gene>
    <name evidence="1" type="ORF">L6452_35582</name>
</gene>
<dbReference type="EMBL" id="CM042059">
    <property type="protein sequence ID" value="KAI3680806.1"/>
    <property type="molecule type" value="Genomic_DNA"/>
</dbReference>
<keyword evidence="2" id="KW-1185">Reference proteome</keyword>
<reference evidence="2" key="1">
    <citation type="journal article" date="2022" name="Mol. Ecol. Resour.">
        <title>The genomes of chicory, endive, great burdock and yacon provide insights into Asteraceae palaeo-polyploidization history and plant inulin production.</title>
        <authorList>
            <person name="Fan W."/>
            <person name="Wang S."/>
            <person name="Wang H."/>
            <person name="Wang A."/>
            <person name="Jiang F."/>
            <person name="Liu H."/>
            <person name="Zhao H."/>
            <person name="Xu D."/>
            <person name="Zhang Y."/>
        </authorList>
    </citation>
    <scope>NUCLEOTIDE SEQUENCE [LARGE SCALE GENOMIC DNA]</scope>
    <source>
        <strain evidence="2">cv. Niubang</strain>
    </source>
</reference>
<name>A0ACB8Y7N1_ARCLA</name>
<protein>
    <submittedName>
        <fullName evidence="1">Uncharacterized protein</fullName>
    </submittedName>
</protein>
<organism evidence="1 2">
    <name type="scientific">Arctium lappa</name>
    <name type="common">Greater burdock</name>
    <name type="synonym">Lappa major</name>
    <dbReference type="NCBI Taxonomy" id="4217"/>
    <lineage>
        <taxon>Eukaryota</taxon>
        <taxon>Viridiplantae</taxon>
        <taxon>Streptophyta</taxon>
        <taxon>Embryophyta</taxon>
        <taxon>Tracheophyta</taxon>
        <taxon>Spermatophyta</taxon>
        <taxon>Magnoliopsida</taxon>
        <taxon>eudicotyledons</taxon>
        <taxon>Gunneridae</taxon>
        <taxon>Pentapetalae</taxon>
        <taxon>asterids</taxon>
        <taxon>campanulids</taxon>
        <taxon>Asterales</taxon>
        <taxon>Asteraceae</taxon>
        <taxon>Carduoideae</taxon>
        <taxon>Cardueae</taxon>
        <taxon>Arctiinae</taxon>
        <taxon>Arctium</taxon>
    </lineage>
</organism>
<accession>A0ACB8Y7N1</accession>
<evidence type="ECO:0000313" key="1">
    <source>
        <dbReference type="EMBL" id="KAI3680806.1"/>
    </source>
</evidence>
<comment type="caution">
    <text evidence="1">The sequence shown here is derived from an EMBL/GenBank/DDBJ whole genome shotgun (WGS) entry which is preliminary data.</text>
</comment>
<reference evidence="1 2" key="2">
    <citation type="journal article" date="2022" name="Mol. Ecol. Resour.">
        <title>The genomes of chicory, endive, great burdock and yacon provide insights into Asteraceae paleo-polyploidization history and plant inulin production.</title>
        <authorList>
            <person name="Fan W."/>
            <person name="Wang S."/>
            <person name="Wang H."/>
            <person name="Wang A."/>
            <person name="Jiang F."/>
            <person name="Liu H."/>
            <person name="Zhao H."/>
            <person name="Xu D."/>
            <person name="Zhang Y."/>
        </authorList>
    </citation>
    <scope>NUCLEOTIDE SEQUENCE [LARGE SCALE GENOMIC DNA]</scope>
    <source>
        <strain evidence="2">cv. Niubang</strain>
    </source>
</reference>
<dbReference type="Proteomes" id="UP001055879">
    <property type="component" value="Linkage Group LG13"/>
</dbReference>
<proteinExistence type="predicted"/>
<sequence>MEDKWFKKGFRHIKFYVEDDDLMISGEIEDCVEYSSDQSFYSESESESDVRKRSFSGNLNNLMRPVSLNAFDLISFSRGFSLSGLFEDGVEEFRFVSGAPVSSIVSKLEEVAKVVSFSVRRKDCRISLEGSREGVKGPLTITVEIFELTPNLRVIEVKKKAGDKGEYDEFCANKLRPGLQPLVLSGSCEPSSHLSSDAK</sequence>